<comment type="caution">
    <text evidence="1">The sequence shown here is derived from an EMBL/GenBank/DDBJ whole genome shotgun (WGS) entry which is preliminary data.</text>
</comment>
<evidence type="ECO:0000313" key="2">
    <source>
        <dbReference type="Proteomes" id="UP000499080"/>
    </source>
</evidence>
<sequence length="169" mass="19698">MIRNRNSRLNIRLIRVPPINVIHALTWSISPQTTYLYSSLRSLGQLNHFPPPTIRNRNSRLNIRLIRFPPINVTHVLTWSIYPQTAYLYPSHPKGVERTHAPNDQVLIRERSGPIRIPTVNKPSQVLAFFTKFKGVEYFDQSIAFLCAETKVFELELSLQLRRSFDSPY</sequence>
<organism evidence="1 2">
    <name type="scientific">Araneus ventricosus</name>
    <name type="common">Orbweaver spider</name>
    <name type="synonym">Epeira ventricosa</name>
    <dbReference type="NCBI Taxonomy" id="182803"/>
    <lineage>
        <taxon>Eukaryota</taxon>
        <taxon>Metazoa</taxon>
        <taxon>Ecdysozoa</taxon>
        <taxon>Arthropoda</taxon>
        <taxon>Chelicerata</taxon>
        <taxon>Arachnida</taxon>
        <taxon>Araneae</taxon>
        <taxon>Araneomorphae</taxon>
        <taxon>Entelegynae</taxon>
        <taxon>Araneoidea</taxon>
        <taxon>Araneidae</taxon>
        <taxon>Araneus</taxon>
    </lineage>
</organism>
<gene>
    <name evidence="1" type="ORF">AVEN_38328_1</name>
</gene>
<reference evidence="1 2" key="1">
    <citation type="journal article" date="2019" name="Sci. Rep.">
        <title>Orb-weaving spider Araneus ventricosus genome elucidates the spidroin gene catalogue.</title>
        <authorList>
            <person name="Kono N."/>
            <person name="Nakamura H."/>
            <person name="Ohtoshi R."/>
            <person name="Moran D.A.P."/>
            <person name="Shinohara A."/>
            <person name="Yoshida Y."/>
            <person name="Fujiwara M."/>
            <person name="Mori M."/>
            <person name="Tomita M."/>
            <person name="Arakawa K."/>
        </authorList>
    </citation>
    <scope>NUCLEOTIDE SEQUENCE [LARGE SCALE GENOMIC DNA]</scope>
</reference>
<dbReference type="EMBL" id="BGPR01010798">
    <property type="protein sequence ID" value="GBN48058.1"/>
    <property type="molecule type" value="Genomic_DNA"/>
</dbReference>
<name>A0A4Y2P7Z4_ARAVE</name>
<protein>
    <submittedName>
        <fullName evidence="1">Uncharacterized protein</fullName>
    </submittedName>
</protein>
<accession>A0A4Y2P7Z4</accession>
<keyword evidence="2" id="KW-1185">Reference proteome</keyword>
<dbReference type="AlphaFoldDB" id="A0A4Y2P7Z4"/>
<dbReference type="Proteomes" id="UP000499080">
    <property type="component" value="Unassembled WGS sequence"/>
</dbReference>
<evidence type="ECO:0000313" key="1">
    <source>
        <dbReference type="EMBL" id="GBN48058.1"/>
    </source>
</evidence>
<proteinExistence type="predicted"/>